<evidence type="ECO:0000313" key="6">
    <source>
        <dbReference type="EMBL" id="GMA34083.1"/>
    </source>
</evidence>
<dbReference type="PANTHER" id="PTHR30520">
    <property type="entry name" value="FORMATE TRANSPORTER-RELATED"/>
    <property type="match status" value="1"/>
</dbReference>
<evidence type="ECO:0000256" key="1">
    <source>
        <dbReference type="ARBA" id="ARBA00004141"/>
    </source>
</evidence>
<keyword evidence="2 5" id="KW-0812">Transmembrane</keyword>
<dbReference type="RefSeq" id="WP_284327214.1">
    <property type="nucleotide sequence ID" value="NZ_BSUN01000001.1"/>
</dbReference>
<accession>A0ABQ6IBG2</accession>
<evidence type="ECO:0000256" key="5">
    <source>
        <dbReference type="SAM" id="Phobius"/>
    </source>
</evidence>
<name>A0ABQ6IBG2_9MICO</name>
<evidence type="ECO:0000256" key="4">
    <source>
        <dbReference type="ARBA" id="ARBA00023136"/>
    </source>
</evidence>
<keyword evidence="7" id="KW-1185">Reference proteome</keyword>
<evidence type="ECO:0000313" key="7">
    <source>
        <dbReference type="Proteomes" id="UP001157125"/>
    </source>
</evidence>
<organism evidence="6 7">
    <name type="scientific">Demequina litorisediminis</name>
    <dbReference type="NCBI Taxonomy" id="1849022"/>
    <lineage>
        <taxon>Bacteria</taxon>
        <taxon>Bacillati</taxon>
        <taxon>Actinomycetota</taxon>
        <taxon>Actinomycetes</taxon>
        <taxon>Micrococcales</taxon>
        <taxon>Demequinaceae</taxon>
        <taxon>Demequina</taxon>
    </lineage>
</organism>
<sequence length="107" mass="11657">MLCNFMINLGMLMIYNGMIKNELMKAVAMISTVFVFAFVGFEHSVANTVLFTIQAFQGGLEWGLALGNLAIVLAGNMVGGGLLIGWYYAYANDDTRHLRKRSASIGA</sequence>
<dbReference type="PANTHER" id="PTHR30520:SF8">
    <property type="entry name" value="NITRITE TRANSPORTER NIRC"/>
    <property type="match status" value="1"/>
</dbReference>
<dbReference type="InterPro" id="IPR023271">
    <property type="entry name" value="Aquaporin-like"/>
</dbReference>
<evidence type="ECO:0000256" key="2">
    <source>
        <dbReference type="ARBA" id="ARBA00022692"/>
    </source>
</evidence>
<dbReference type="EMBL" id="BSUN01000001">
    <property type="protein sequence ID" value="GMA34083.1"/>
    <property type="molecule type" value="Genomic_DNA"/>
</dbReference>
<feature type="transmembrane region" description="Helical" evidence="5">
    <location>
        <begin position="62"/>
        <end position="90"/>
    </location>
</feature>
<reference evidence="7" key="1">
    <citation type="journal article" date="2019" name="Int. J. Syst. Evol. Microbiol.">
        <title>The Global Catalogue of Microorganisms (GCM) 10K type strain sequencing project: providing services to taxonomists for standard genome sequencing and annotation.</title>
        <authorList>
            <consortium name="The Broad Institute Genomics Platform"/>
            <consortium name="The Broad Institute Genome Sequencing Center for Infectious Disease"/>
            <person name="Wu L."/>
            <person name="Ma J."/>
        </authorList>
    </citation>
    <scope>NUCLEOTIDE SEQUENCE [LARGE SCALE GENOMIC DNA]</scope>
    <source>
        <strain evidence="7">NBRC 112299</strain>
    </source>
</reference>
<proteinExistence type="predicted"/>
<dbReference type="Proteomes" id="UP001157125">
    <property type="component" value="Unassembled WGS sequence"/>
</dbReference>
<dbReference type="InterPro" id="IPR000292">
    <property type="entry name" value="For/NO2_transpt"/>
</dbReference>
<protein>
    <recommendedName>
        <fullName evidence="8">Formate/nitrite transporter</fullName>
    </recommendedName>
</protein>
<evidence type="ECO:0008006" key="8">
    <source>
        <dbReference type="Google" id="ProtNLM"/>
    </source>
</evidence>
<keyword evidence="3 5" id="KW-1133">Transmembrane helix</keyword>
<comment type="subcellular location">
    <subcellularLocation>
        <location evidence="1">Membrane</location>
        <topology evidence="1">Multi-pass membrane protein</topology>
    </subcellularLocation>
</comment>
<gene>
    <name evidence="6" type="ORF">GCM10025876_02870</name>
</gene>
<dbReference type="Pfam" id="PF01226">
    <property type="entry name" value="Form_Nir_trans"/>
    <property type="match status" value="1"/>
</dbReference>
<evidence type="ECO:0000256" key="3">
    <source>
        <dbReference type="ARBA" id="ARBA00022989"/>
    </source>
</evidence>
<keyword evidence="4 5" id="KW-0472">Membrane</keyword>
<comment type="caution">
    <text evidence="6">The sequence shown here is derived from an EMBL/GenBank/DDBJ whole genome shotgun (WGS) entry which is preliminary data.</text>
</comment>
<dbReference type="Gene3D" id="1.20.1080.10">
    <property type="entry name" value="Glycerol uptake facilitator protein"/>
    <property type="match status" value="1"/>
</dbReference>